<keyword evidence="1" id="KW-0812">Transmembrane</keyword>
<evidence type="ECO:0000313" key="4">
    <source>
        <dbReference type="EMBL" id="MCK9685816.1"/>
    </source>
</evidence>
<dbReference type="Proteomes" id="UP001139353">
    <property type="component" value="Unassembled WGS sequence"/>
</dbReference>
<evidence type="ECO:0000313" key="5">
    <source>
        <dbReference type="Proteomes" id="UP001139353"/>
    </source>
</evidence>
<feature type="domain" description="Ice-binding protein C-terminal" evidence="3">
    <location>
        <begin position="165"/>
        <end position="189"/>
    </location>
</feature>
<dbReference type="NCBIfam" id="TIGR02595">
    <property type="entry name" value="PEP_CTERM"/>
    <property type="match status" value="1"/>
</dbReference>
<evidence type="ECO:0000256" key="1">
    <source>
        <dbReference type="SAM" id="Phobius"/>
    </source>
</evidence>
<comment type="caution">
    <text evidence="4">The sequence shown here is derived from an EMBL/GenBank/DDBJ whole genome shotgun (WGS) entry which is preliminary data.</text>
</comment>
<keyword evidence="1" id="KW-1133">Transmembrane helix</keyword>
<accession>A0A9X2BZX3</accession>
<evidence type="ECO:0000259" key="3">
    <source>
        <dbReference type="Pfam" id="PF07589"/>
    </source>
</evidence>
<keyword evidence="2" id="KW-0732">Signal</keyword>
<evidence type="ECO:0000256" key="2">
    <source>
        <dbReference type="SAM" id="SignalP"/>
    </source>
</evidence>
<proteinExistence type="predicted"/>
<dbReference type="AlphaFoldDB" id="A0A9X2BZX3"/>
<dbReference type="RefSeq" id="WP_275681808.1">
    <property type="nucleotide sequence ID" value="NZ_JAJLJH010000001.1"/>
</dbReference>
<name>A0A9X2BZX3_9BURK</name>
<feature type="chain" id="PRO_5040897332" evidence="2">
    <location>
        <begin position="22"/>
        <end position="192"/>
    </location>
</feature>
<dbReference type="EMBL" id="JAJLJH010000001">
    <property type="protein sequence ID" value="MCK9685816.1"/>
    <property type="molecule type" value="Genomic_DNA"/>
</dbReference>
<reference evidence="4" key="1">
    <citation type="submission" date="2021-11" db="EMBL/GenBank/DDBJ databases">
        <title>BS-T2-15 a new species belonging to the Comamonadaceae family isolated from the soil of a French oak forest.</title>
        <authorList>
            <person name="Mieszkin S."/>
            <person name="Alain K."/>
        </authorList>
    </citation>
    <scope>NUCLEOTIDE SEQUENCE</scope>
    <source>
        <strain evidence="4">BS-T2-15</strain>
    </source>
</reference>
<organism evidence="4 5">
    <name type="scientific">Scleromatobacter humisilvae</name>
    <dbReference type="NCBI Taxonomy" id="2897159"/>
    <lineage>
        <taxon>Bacteria</taxon>
        <taxon>Pseudomonadati</taxon>
        <taxon>Pseudomonadota</taxon>
        <taxon>Betaproteobacteria</taxon>
        <taxon>Burkholderiales</taxon>
        <taxon>Sphaerotilaceae</taxon>
        <taxon>Scleromatobacter</taxon>
    </lineage>
</organism>
<feature type="signal peptide" evidence="2">
    <location>
        <begin position="1"/>
        <end position="21"/>
    </location>
</feature>
<dbReference type="InterPro" id="IPR013424">
    <property type="entry name" value="Ice-binding_C"/>
</dbReference>
<keyword evidence="5" id="KW-1185">Reference proteome</keyword>
<sequence length="192" mass="19365">MKLTTPLVALALALAGSAASAATIGVLYDAGGNPIANGADLGPDLYSAVQADIQPTYTSSFDYVYNFMLDSTTDLNVSANTYLGPTVDGSASFSLYNGTSTGDSGTPGALAGTVFTFGGTIVNTTFSGLPAGTYFFEIAGSPATMIGTAFNVTLQAPGDTGPLPAVPEPANMALLLAGLGLMGFLVKRRARD</sequence>
<keyword evidence="1" id="KW-0472">Membrane</keyword>
<protein>
    <submittedName>
        <fullName evidence="4">PEP-CTERM sorting domain-containing protein</fullName>
    </submittedName>
</protein>
<dbReference type="Pfam" id="PF07589">
    <property type="entry name" value="PEP-CTERM"/>
    <property type="match status" value="1"/>
</dbReference>
<feature type="transmembrane region" description="Helical" evidence="1">
    <location>
        <begin position="169"/>
        <end position="186"/>
    </location>
</feature>
<gene>
    <name evidence="4" type="ORF">LPC04_08865</name>
</gene>